<dbReference type="EMBL" id="AP012057">
    <property type="protein sequence ID" value="BAN04190.1"/>
    <property type="molecule type" value="Genomic_DNA"/>
</dbReference>
<name>A0A6C7ECT0_ILUCY</name>
<dbReference type="KEGG" id="aym:YM304_38760"/>
<dbReference type="Pfam" id="PF12146">
    <property type="entry name" value="Hydrolase_4"/>
    <property type="match status" value="1"/>
</dbReference>
<keyword evidence="3" id="KW-1185">Reference proteome</keyword>
<dbReference type="SUPFAM" id="SSF53474">
    <property type="entry name" value="alpha/beta-Hydrolases"/>
    <property type="match status" value="1"/>
</dbReference>
<proteinExistence type="predicted"/>
<organism evidence="2 3">
    <name type="scientific">Ilumatobacter coccineus (strain NBRC 103263 / KCTC 29153 / YM16-304)</name>
    <dbReference type="NCBI Taxonomy" id="1313172"/>
    <lineage>
        <taxon>Bacteria</taxon>
        <taxon>Bacillati</taxon>
        <taxon>Actinomycetota</taxon>
        <taxon>Acidimicrobiia</taxon>
        <taxon>Acidimicrobiales</taxon>
        <taxon>Ilumatobacteraceae</taxon>
        <taxon>Ilumatobacter</taxon>
    </lineage>
</organism>
<feature type="domain" description="Serine aminopeptidase S33" evidence="1">
    <location>
        <begin position="31"/>
        <end position="131"/>
    </location>
</feature>
<dbReference type="InterPro" id="IPR050266">
    <property type="entry name" value="AB_hydrolase_sf"/>
</dbReference>
<dbReference type="Proteomes" id="UP000011863">
    <property type="component" value="Chromosome"/>
</dbReference>
<gene>
    <name evidence="2" type="ORF">YM304_38760</name>
</gene>
<accession>A0A6C7ECT0</accession>
<dbReference type="PANTHER" id="PTHR43798">
    <property type="entry name" value="MONOACYLGLYCEROL LIPASE"/>
    <property type="match status" value="1"/>
</dbReference>
<protein>
    <recommendedName>
        <fullName evidence="1">Serine aminopeptidase S33 domain-containing protein</fullName>
    </recommendedName>
</protein>
<dbReference type="Gene3D" id="3.40.50.1820">
    <property type="entry name" value="alpha/beta hydrolase"/>
    <property type="match status" value="1"/>
</dbReference>
<dbReference type="InterPro" id="IPR029058">
    <property type="entry name" value="AB_hydrolase_fold"/>
</dbReference>
<evidence type="ECO:0000259" key="1">
    <source>
        <dbReference type="Pfam" id="PF12146"/>
    </source>
</evidence>
<dbReference type="GO" id="GO:0016020">
    <property type="term" value="C:membrane"/>
    <property type="evidence" value="ECO:0007669"/>
    <property type="project" value="TreeGrafter"/>
</dbReference>
<evidence type="ECO:0000313" key="3">
    <source>
        <dbReference type="Proteomes" id="UP000011863"/>
    </source>
</evidence>
<sequence>MNEIAWLRHNKIDLALHLLRVVDDPDTHPLLLLHGLGDSSPTEVPHWAEAWPGTVAALDFTGHGQSTVPRSGGYSPEVLMADADHALAHLTDGDPERKITVLGRGLGAYIALQLAGARATQVRGAILTDGPGLAGGPTGPSSQSFFALPTNGIAPDPYALVELGRDLRPGDYAMSFVRLANQGSGLSAPITVSSIFRPKWLAAVSDQPGVVESTIAEALALYA</sequence>
<dbReference type="InterPro" id="IPR022742">
    <property type="entry name" value="Hydrolase_4"/>
</dbReference>
<reference evidence="2 3" key="1">
    <citation type="journal article" date="2013" name="Int. J. Syst. Evol. Microbiol.">
        <title>Ilumatobacter nonamiense sp. nov. and Ilumatobacter coccineum sp. nov., isolated from seashore sand.</title>
        <authorList>
            <person name="Matsumoto A."/>
            <person name="Kasai H."/>
            <person name="Matsuo Y."/>
            <person name="Shizuri Y."/>
            <person name="Ichikawa N."/>
            <person name="Fujita N."/>
            <person name="Omura S."/>
            <person name="Takahashi Y."/>
        </authorList>
    </citation>
    <scope>NUCLEOTIDE SEQUENCE [LARGE SCALE GENOMIC DNA]</scope>
    <source>
        <strain evidence="3">NBRC 103263 / KCTC 29153 / YM16-304</strain>
    </source>
</reference>
<dbReference type="AlphaFoldDB" id="A0A6C7ECT0"/>
<evidence type="ECO:0000313" key="2">
    <source>
        <dbReference type="EMBL" id="BAN04190.1"/>
    </source>
</evidence>
<dbReference type="RefSeq" id="WP_015443437.1">
    <property type="nucleotide sequence ID" value="NC_020520.1"/>
</dbReference>
<dbReference type="PANTHER" id="PTHR43798:SF33">
    <property type="entry name" value="HYDROLASE, PUTATIVE (AFU_ORTHOLOGUE AFUA_2G14860)-RELATED"/>
    <property type="match status" value="1"/>
</dbReference>